<proteinExistence type="predicted"/>
<dbReference type="SUPFAM" id="SSF88659">
    <property type="entry name" value="Sigma3 and sigma4 domains of RNA polymerase sigma factors"/>
    <property type="match status" value="1"/>
</dbReference>
<comment type="caution">
    <text evidence="1">The sequence shown here is derived from an EMBL/GenBank/DDBJ whole genome shotgun (WGS) entry which is preliminary data.</text>
</comment>
<dbReference type="Proteomes" id="UP000249377">
    <property type="component" value="Unassembled WGS sequence"/>
</dbReference>
<name>A0A328UAJ5_9FIRM</name>
<evidence type="ECO:0000313" key="1">
    <source>
        <dbReference type="EMBL" id="RAQ21906.1"/>
    </source>
</evidence>
<dbReference type="InterPro" id="IPR013324">
    <property type="entry name" value="RNA_pol_sigma_r3/r4-like"/>
</dbReference>
<keyword evidence="2" id="KW-1185">Reference proteome</keyword>
<protein>
    <submittedName>
        <fullName evidence="1">Helix-turn-helix domain-containing protein</fullName>
    </submittedName>
</protein>
<sequence>MAKRLTDRQKKKIVADYLELQSYNATAKENGVSKDTVKRVVLNCEEFAQKAQQKKEQNTADMLEFMDSRKGVAQGVIDKYLKALADPEKLDQATLSQIATALGIVVDKFTKDIQKQPDTSLFSSIVKTAGDFKHEQKA</sequence>
<dbReference type="AlphaFoldDB" id="A0A328UAJ5"/>
<dbReference type="EMBL" id="QLYR01000019">
    <property type="protein sequence ID" value="RAQ21906.1"/>
    <property type="molecule type" value="Genomic_DNA"/>
</dbReference>
<accession>A0A328UAJ5</accession>
<reference evidence="1 2" key="1">
    <citation type="submission" date="2018-06" db="EMBL/GenBank/DDBJ databases">
        <title>Noncontiguous genome sequence of Ruminococcaceae bacterium ASD2818.</title>
        <authorList>
            <person name="Chaplin A.V."/>
            <person name="Sokolova S.R."/>
            <person name="Kochetkova T.O."/>
            <person name="Goltsov A.Y."/>
            <person name="Trofimov D.Y."/>
            <person name="Efimov B.A."/>
        </authorList>
    </citation>
    <scope>NUCLEOTIDE SEQUENCE [LARGE SCALE GENOMIC DNA]</scope>
    <source>
        <strain evidence="1 2">ASD2818</strain>
    </source>
</reference>
<gene>
    <name evidence="1" type="ORF">DPQ25_14045</name>
</gene>
<evidence type="ECO:0000313" key="2">
    <source>
        <dbReference type="Proteomes" id="UP000249377"/>
    </source>
</evidence>
<organism evidence="1 2">
    <name type="scientific">Hydrogeniiclostridium mannosilyticum</name>
    <dbReference type="NCBI Taxonomy" id="2764322"/>
    <lineage>
        <taxon>Bacteria</taxon>
        <taxon>Bacillati</taxon>
        <taxon>Bacillota</taxon>
        <taxon>Clostridia</taxon>
        <taxon>Eubacteriales</taxon>
        <taxon>Acutalibacteraceae</taxon>
        <taxon>Hydrogeniiclostridium</taxon>
    </lineage>
</organism>